<feature type="region of interest" description="Disordered" evidence="2">
    <location>
        <begin position="2428"/>
        <end position="2450"/>
    </location>
</feature>
<dbReference type="InterPro" id="IPR031325">
    <property type="entry name" value="RHS_repeat"/>
</dbReference>
<feature type="compositionally biased region" description="Polar residues" evidence="2">
    <location>
        <begin position="2435"/>
        <end position="2447"/>
    </location>
</feature>
<feature type="region of interest" description="Disordered" evidence="2">
    <location>
        <begin position="1812"/>
        <end position="1831"/>
    </location>
</feature>
<dbReference type="NCBIfam" id="TIGR01643">
    <property type="entry name" value="YD_repeat_2x"/>
    <property type="match status" value="7"/>
</dbReference>
<dbReference type="PANTHER" id="PTHR32305:SF15">
    <property type="entry name" value="PROTEIN RHSA-RELATED"/>
    <property type="match status" value="1"/>
</dbReference>
<evidence type="ECO:0000313" key="7">
    <source>
        <dbReference type="Proteomes" id="UP001501509"/>
    </source>
</evidence>
<feature type="compositionally biased region" description="Basic and acidic residues" evidence="2">
    <location>
        <begin position="2830"/>
        <end position="2839"/>
    </location>
</feature>
<feature type="compositionally biased region" description="Polar residues" evidence="2">
    <location>
        <begin position="2496"/>
        <end position="2505"/>
    </location>
</feature>
<organism evidence="6 7">
    <name type="scientific">Actinomadura fulvescens</name>
    <dbReference type="NCBI Taxonomy" id="46160"/>
    <lineage>
        <taxon>Bacteria</taxon>
        <taxon>Bacillati</taxon>
        <taxon>Actinomycetota</taxon>
        <taxon>Actinomycetes</taxon>
        <taxon>Streptosporangiales</taxon>
        <taxon>Thermomonosporaceae</taxon>
        <taxon>Actinomadura</taxon>
    </lineage>
</organism>
<reference evidence="7" key="1">
    <citation type="journal article" date="2019" name="Int. J. Syst. Evol. Microbiol.">
        <title>The Global Catalogue of Microorganisms (GCM) 10K type strain sequencing project: providing services to taxonomists for standard genome sequencing and annotation.</title>
        <authorList>
            <consortium name="The Broad Institute Genomics Platform"/>
            <consortium name="The Broad Institute Genome Sequencing Center for Infectious Disease"/>
            <person name="Wu L."/>
            <person name="Ma J."/>
        </authorList>
    </citation>
    <scope>NUCLEOTIDE SEQUENCE [LARGE SCALE GENOMIC DNA]</scope>
    <source>
        <strain evidence="7">JCM 6833</strain>
    </source>
</reference>
<dbReference type="InterPro" id="IPR056823">
    <property type="entry name" value="TEN-like_YD-shell"/>
</dbReference>
<dbReference type="InterPro" id="IPR006530">
    <property type="entry name" value="YD"/>
</dbReference>
<dbReference type="InterPro" id="IPR013320">
    <property type="entry name" value="ConA-like_dom_sf"/>
</dbReference>
<dbReference type="CDD" id="cd00110">
    <property type="entry name" value="LamG"/>
    <property type="match status" value="1"/>
</dbReference>
<keyword evidence="1" id="KW-0677">Repeat</keyword>
<dbReference type="InterPro" id="IPR050708">
    <property type="entry name" value="T6SS_VgrG/RHS"/>
</dbReference>
<keyword evidence="7" id="KW-1185">Reference proteome</keyword>
<feature type="transmembrane region" description="Helical" evidence="3">
    <location>
        <begin position="39"/>
        <end position="56"/>
    </location>
</feature>
<dbReference type="InterPro" id="IPR022385">
    <property type="entry name" value="Rhs_assc_core"/>
</dbReference>
<sequence>MLRFNRRTLALGDHSNDQRRHPFGVGLFGSRRGGSRASALVRALAVIMTLVLLGSADGGAAGPMSAWYTRMHPGPVHGPDQRWGSADAEYGDVAVGGRRNRSQPRTLRSRYPLTRVERALQKSAQAAQNKAQVGKAPSVGDPKVKGFDAATSRELAQARDAYSRTFSNADGTQSTELSPRPINYRRSDGSWAPIDTRIVPVGEQQAGRGNVPAQGWRNSADSVDVRLAPRVGSGPLARVGLNGGYEVAYEVHGGSTAVGEPAERGVTYPRVWSDTDLKLDIGSGGVKETIVLRSPKAPTTFTFPLALKGLTAKVVGDQVVFTDSLGQVQARMPAGNMTDSATAPAVSHKVSYSIVSVGGAPALQVSVDPKWLSDPARTFPVMVDSPVETGVAGASISVDDSGSTDGGKVLTVGSRSAAYLSFPQLVEKLKHHRIYGASLWMLNYYAVTCKARPVTVHPVTEQWVGRTGLKYPGPSVGRAIARASFSQGHIWPAGSTTSKCPPKKGQLFNLGKGGRDLVQRWVDNPQNNNLGLSVRDASSDDSGYKKFTGHDTANPPTLFVTHTPYNAKYAITKPVPTPPVMQNQAGKIKISVTNMGAENWTPGTYYLAYRAYNSKGKLVVQQRSANLTTNVAYGQRVNLDAEIKPLPVGTYSLDFTMVRTGGKVFTDAYVPPIRLILRVINLAPVVQELYPLDGYQTPTLSPQLWAKAVDIDAPPGQQLKYEFKVCEKTGSGPPANCISSGDVSTHAWAVPAGKLSWSRTYQWQVGVKDAGTTTWSPFVMFQTSVPQPEITSRLSEAQDRAFDPVVGNFTVSAADASVATVGPSLALERTYNSLDPRRDSPFGAGWSTQFDMRLIEDNDGSGNVVVGYPDGQQVRYGRNPDGTYSPPQGRQATLTLDGGQGKLVDKDGNIFEFSNKRLIKISDAGGHTITLTYDLNGNLSKATAAGGRSLTFTWSGTRVATVATNPVDGKALTWSYTYEGNRLAKVCAPGNRCTVYEYGSGSHYRSTVLDTRPESYWRLNEDEAESAGSQISVNLGADAGTYKNVTLQAPGALAGSADTAATFDGTSSQVALPAGTVKKSRDIAVELWFKNDPTGPGGPLMGYQDKPLDGTSTVGVPVLYTGTDGKLRGQFWSGGAIAPITSATRVNDGTWHHAVLSAMGSTQTLYLDGQPVGTLTGQTPNHHTLTHNQIGAAYASTPGSWTGWGTSSRRFYRGAIDEVAVYQHPLGPDQVSAHYREATQATDQMTKVTLPSGKIAAEVEYDTVWDRVSEYTDNNGGTWKIRPPQVYGGKDGEGRFDLRRAIEVRDPGNRTYLYEQDGLTGQMIRVGIPLGTGMRSEDRETPTPDPTDTCQTPDPEDPDLCTVLPGNPGDDPDFIDHVGIRNFVYDDRGFLKEIENENGDKVLLGYDSRGNITSRTTCRATGVCNTEHHTYPTVTNPSDPRNDRPIEFRDARSSSVTDNRYRTTYSYTSAGNLLSQVNPEGGGQTNYTYTDGAEVAIGGGTMPSHLVRTVTDPRGAVTRYWYNSAGDVAQVKEQSGLTTTYTYDAIGRVKTRTEISDSVPAGVVTSYGYDDWSNLTSETAPATTNAVTGAKQQQRTDHTYDVDGNVTKTQLSDTVAGGEPRTTTYDYDDHNRLERVIDAYGHETVYDRDRYGNVVTMVDADDNRYEYAYTARNMLAQVRLRDFDGDAEGEPSTGDSLVVRSYTYDYAGRLDSDTDAMGRQIKYDYYPDDLPKSATLVDFDNPDGTKRNIVLSKVEYDAAGNPTKQVTNNGKTVVDNTYDKVGRLESTALDPTGLNRRTTFRYDLGGKVTRVSRTGNPSNVSWPTSSTPETVDLGYDLPGRLTTQTSTDGTTPRVTSYTYDQRDLRISMTDPRGNVTGADKAAFTTNYVNDEIGRQTRVTAPPVSAESNGGQPATTRPVTLTGYNAFDEATEIKDPLGNISRTEYDRLGQPVKEISPAYTPPGTTTPLTPTTVTHYDPLGRTSKVVDPRQNETRYSYDRLGRVQVVDAPNKTNDDRVQWQYDYTRTGELLSVVDPNGARSEATYDKLGRPITGTQIERRPAAVALTTRYGYDDVGNLLTTTAPSGATTTNTYDTAGALTKTVDPANVTTHFGYDDQGRRVRASDGLGRTNKLAFNALGQLVTEADLKPDGTQLRKRTLSYDLAGNVKDSTDALTRKTTFEYDALDQLTKQTEPVSASASTTTTYGYDAAGNRTRFTDGRRHSTVYTINSLGLRESIIEPATTAHPNAADRTWTTSYDEAGNAVKTIAPGGVTRERTFDANDRLSRETGTGAQTAERVLGYDAAGRLIKVNAGSDTNVYSYNDRGQLLSAEGPSGQAGWNYNTDGQPITRSDAAGTSTFGYSNGRLSTVRDGITNTTQTLGYNPAGQANKIDYGAGRVRTVDFDDLGRARTDTLKNGTDTVVASTTYGYDDNDHTTSKTTTGQAGSGDNTYDYDHAGRLTSWKYNGSTTNYEWDDSGNRTKPGDTTATFDERNRRLTDGNSTYTYTPRGTLATTTNAGTTETFDFDAFDRQTRAGNIDYTYDGLDRLASRNGATFSYNGLDDEPVADGTTSFSRGPSHALLGTAQGTTKRLTVSNAHGDIVGGFAPDGPLNSLTDSTAYDPFGQPTATSGNRSSIGYQGDWTDPTTSQVNMGARWYTPTTGTFNSRDDWDLSPTPNSINANRYTYANASPLDRVDPSGHASCPGGGGSGAVGFVGDCWNQFCWDQDRGFHPCGYEPPCFMPVSYPGTATVMGRPCRGGSPDDLRRPGGSGGGGSNGGSGGGGGGGGISPEEQERRERERKRRKTEAAKKRQERKAQKNPVPRPPKKPYYPDSRQRFPDGPRKPAPVTGGTKNVVKDTSAQQRDIRRKAVEANGPVTQPVSRVARSAPEVIPGAVNDCSTMKCLSAGSNDSPNTPSQPGEGIGKPKLQFPEFSPPNMDAGGCFNSPQMPMCELGRRLGKAVSDVVDYGIGHLGASATSCFIVCVGITFQDGQFWLSYGGAGLSFKNFRPNFGASISGQWTSRRPDDQGPFYGQACGFAQYGGCIMGTPESADGSRKGWVGASGGAGWGWFGGSMHSGKMWDIRDPWNLQNPLDNK</sequence>
<dbReference type="Gene3D" id="2.60.120.200">
    <property type="match status" value="1"/>
</dbReference>
<evidence type="ECO:0000256" key="1">
    <source>
        <dbReference type="ARBA" id="ARBA00022737"/>
    </source>
</evidence>
<dbReference type="SUPFAM" id="SSF49899">
    <property type="entry name" value="Concanavalin A-like lectins/glucanases"/>
    <property type="match status" value="1"/>
</dbReference>
<dbReference type="InterPro" id="IPR045351">
    <property type="entry name" value="DUF6531"/>
</dbReference>
<dbReference type="Pfam" id="PF05593">
    <property type="entry name" value="RHS_repeat"/>
    <property type="match status" value="4"/>
</dbReference>
<dbReference type="Pfam" id="PF13385">
    <property type="entry name" value="Laminin_G_3"/>
    <property type="match status" value="1"/>
</dbReference>
<dbReference type="Proteomes" id="UP001501509">
    <property type="component" value="Unassembled WGS sequence"/>
</dbReference>
<proteinExistence type="predicted"/>
<dbReference type="Pfam" id="PF25023">
    <property type="entry name" value="TEN_YD-shell"/>
    <property type="match status" value="2"/>
</dbReference>
<dbReference type="RefSeq" id="WP_344543255.1">
    <property type="nucleotide sequence ID" value="NZ_BAAATD010000005.1"/>
</dbReference>
<feature type="compositionally biased region" description="Low complexity" evidence="2">
    <location>
        <begin position="121"/>
        <end position="132"/>
    </location>
</feature>
<feature type="region of interest" description="Disordered" evidence="2">
    <location>
        <begin position="121"/>
        <end position="145"/>
    </location>
</feature>
<evidence type="ECO:0000259" key="4">
    <source>
        <dbReference type="Pfam" id="PF20148"/>
    </source>
</evidence>
<feature type="compositionally biased region" description="Gly residues" evidence="2">
    <location>
        <begin position="2765"/>
        <end position="2785"/>
    </location>
</feature>
<keyword evidence="3" id="KW-0472">Membrane</keyword>
<feature type="compositionally biased region" description="Polar residues" evidence="2">
    <location>
        <begin position="2903"/>
        <end position="2914"/>
    </location>
</feature>
<evidence type="ECO:0000256" key="3">
    <source>
        <dbReference type="SAM" id="Phobius"/>
    </source>
</evidence>
<accession>A0ABP6C974</accession>
<feature type="domain" description="DUF6531" evidence="4">
    <location>
        <begin position="803"/>
        <end position="876"/>
    </location>
</feature>
<name>A0ABP6C974_9ACTN</name>
<comment type="caution">
    <text evidence="6">The sequence shown here is derived from an EMBL/GenBank/DDBJ whole genome shotgun (WGS) entry which is preliminary data.</text>
</comment>
<feature type="domain" description="Teneurin-like YD-shell" evidence="5">
    <location>
        <begin position="1986"/>
        <end position="2130"/>
    </location>
</feature>
<feature type="domain" description="Teneurin-like YD-shell" evidence="5">
    <location>
        <begin position="2400"/>
        <end position="2549"/>
    </location>
</feature>
<feature type="region of interest" description="Disordered" evidence="2">
    <location>
        <begin position="162"/>
        <end position="189"/>
    </location>
</feature>
<feature type="compositionally biased region" description="Polar residues" evidence="2">
    <location>
        <begin position="164"/>
        <end position="177"/>
    </location>
</feature>
<dbReference type="NCBIfam" id="TIGR03696">
    <property type="entry name" value="Rhs_assc_core"/>
    <property type="match status" value="1"/>
</dbReference>
<feature type="region of interest" description="Disordered" evidence="2">
    <location>
        <begin position="1332"/>
        <end position="1356"/>
    </location>
</feature>
<dbReference type="Gene3D" id="2.180.10.10">
    <property type="entry name" value="RHS repeat-associated core"/>
    <property type="match status" value="6"/>
</dbReference>
<dbReference type="PANTHER" id="PTHR32305">
    <property type="match status" value="1"/>
</dbReference>
<feature type="compositionally biased region" description="Polar residues" evidence="2">
    <location>
        <begin position="1812"/>
        <end position="1829"/>
    </location>
</feature>
<feature type="region of interest" description="Disordered" evidence="2">
    <location>
        <begin position="2902"/>
        <end position="2924"/>
    </location>
</feature>
<keyword evidence="3" id="KW-1133">Transmembrane helix</keyword>
<dbReference type="Pfam" id="PF20148">
    <property type="entry name" value="DUF6531"/>
    <property type="match status" value="1"/>
</dbReference>
<dbReference type="InterPro" id="IPR001791">
    <property type="entry name" value="Laminin_G"/>
</dbReference>
<protein>
    <submittedName>
        <fullName evidence="6">Polymorphic toxin-type HINT domain-containing protein</fullName>
    </submittedName>
</protein>
<feature type="compositionally biased region" description="Basic and acidic residues" evidence="2">
    <location>
        <begin position="2802"/>
        <end position="2813"/>
    </location>
</feature>
<evidence type="ECO:0000313" key="6">
    <source>
        <dbReference type="EMBL" id="GAA2603429.1"/>
    </source>
</evidence>
<dbReference type="EMBL" id="BAAATD010000005">
    <property type="protein sequence ID" value="GAA2603429.1"/>
    <property type="molecule type" value="Genomic_DNA"/>
</dbReference>
<gene>
    <name evidence="6" type="ORF">GCM10010411_41850</name>
</gene>
<feature type="region of interest" description="Disordered" evidence="2">
    <location>
        <begin position="2751"/>
        <end position="2871"/>
    </location>
</feature>
<keyword evidence="3" id="KW-0812">Transmembrane</keyword>
<feature type="region of interest" description="Disordered" evidence="2">
    <location>
        <begin position="2468"/>
        <end position="2506"/>
    </location>
</feature>
<evidence type="ECO:0000259" key="5">
    <source>
        <dbReference type="Pfam" id="PF25023"/>
    </source>
</evidence>
<evidence type="ECO:0000256" key="2">
    <source>
        <dbReference type="SAM" id="MobiDB-lite"/>
    </source>
</evidence>